<dbReference type="Gene3D" id="3.30.470.20">
    <property type="entry name" value="ATP-grasp fold, B domain"/>
    <property type="match status" value="1"/>
</dbReference>
<dbReference type="GO" id="GO:0036064">
    <property type="term" value="C:ciliary basal body"/>
    <property type="evidence" value="ECO:0007669"/>
    <property type="project" value="TreeGrafter"/>
</dbReference>
<dbReference type="PANTHER" id="PTHR12241:SF162">
    <property type="entry name" value="TUBULIN MONOGLUTAMYLASE TTLL4"/>
    <property type="match status" value="1"/>
</dbReference>
<dbReference type="Proteomes" id="UP000694383">
    <property type="component" value="Unplaced"/>
</dbReference>
<dbReference type="AlphaFoldDB" id="A0A8C8DFQ8"/>
<dbReference type="Ensembl" id="ENSOSIT00000003902.1">
    <property type="protein sequence ID" value="ENSOSIP00000003643.1"/>
    <property type="gene ID" value="ENSOSIG00000002435.1"/>
</dbReference>
<evidence type="ECO:0000256" key="2">
    <source>
        <dbReference type="ARBA" id="ARBA00022741"/>
    </source>
</evidence>
<keyword evidence="1" id="KW-0436">Ligase</keyword>
<keyword evidence="3" id="KW-0067">ATP-binding</keyword>
<reference evidence="4" key="2">
    <citation type="submission" date="2025-09" db="UniProtKB">
        <authorList>
            <consortium name="Ensembl"/>
        </authorList>
    </citation>
    <scope>IDENTIFICATION</scope>
</reference>
<dbReference type="Pfam" id="PF03133">
    <property type="entry name" value="TTL"/>
    <property type="match status" value="1"/>
</dbReference>
<dbReference type="GO" id="GO:0005524">
    <property type="term" value="F:ATP binding"/>
    <property type="evidence" value="ECO:0007669"/>
    <property type="project" value="UniProtKB-KW"/>
</dbReference>
<reference evidence="4" key="1">
    <citation type="submission" date="2025-08" db="UniProtKB">
        <authorList>
            <consortium name="Ensembl"/>
        </authorList>
    </citation>
    <scope>IDENTIFICATION</scope>
</reference>
<evidence type="ECO:0000256" key="1">
    <source>
        <dbReference type="ARBA" id="ARBA00022598"/>
    </source>
</evidence>
<evidence type="ECO:0000313" key="4">
    <source>
        <dbReference type="Ensembl" id="ENSOSIP00000003643.1"/>
    </source>
</evidence>
<dbReference type="GO" id="GO:0015631">
    <property type="term" value="F:tubulin binding"/>
    <property type="evidence" value="ECO:0007669"/>
    <property type="project" value="TreeGrafter"/>
</dbReference>
<evidence type="ECO:0000256" key="3">
    <source>
        <dbReference type="ARBA" id="ARBA00022840"/>
    </source>
</evidence>
<evidence type="ECO:0000313" key="5">
    <source>
        <dbReference type="Proteomes" id="UP000694383"/>
    </source>
</evidence>
<dbReference type="InterPro" id="IPR004344">
    <property type="entry name" value="TTL/TTLL_fam"/>
</dbReference>
<accession>A0A8C8DFQ8</accession>
<dbReference type="GO" id="GO:0000226">
    <property type="term" value="P:microtubule cytoskeleton organization"/>
    <property type="evidence" value="ECO:0007669"/>
    <property type="project" value="TreeGrafter"/>
</dbReference>
<dbReference type="PANTHER" id="PTHR12241">
    <property type="entry name" value="TUBULIN POLYGLUTAMYLASE"/>
    <property type="match status" value="1"/>
</dbReference>
<keyword evidence="5" id="KW-1185">Reference proteome</keyword>
<dbReference type="PROSITE" id="PS51221">
    <property type="entry name" value="TTL"/>
    <property type="match status" value="1"/>
</dbReference>
<organism evidence="4 5">
    <name type="scientific">Oryzias sinensis</name>
    <name type="common">Chinese medaka</name>
    <dbReference type="NCBI Taxonomy" id="183150"/>
    <lineage>
        <taxon>Eukaryota</taxon>
        <taxon>Metazoa</taxon>
        <taxon>Chordata</taxon>
        <taxon>Craniata</taxon>
        <taxon>Vertebrata</taxon>
        <taxon>Euteleostomi</taxon>
        <taxon>Actinopterygii</taxon>
        <taxon>Neopterygii</taxon>
        <taxon>Teleostei</taxon>
        <taxon>Neoteleostei</taxon>
        <taxon>Acanthomorphata</taxon>
        <taxon>Ovalentaria</taxon>
        <taxon>Atherinomorphae</taxon>
        <taxon>Beloniformes</taxon>
        <taxon>Adrianichthyidae</taxon>
        <taxon>Oryziinae</taxon>
        <taxon>Oryzias</taxon>
    </lineage>
</organism>
<name>A0A8C8DFQ8_9TELE</name>
<dbReference type="GeneTree" id="ENSGT00940000157916"/>
<proteinExistence type="predicted"/>
<sequence length="232" mass="27066">MRLRFGKQEFSFFPRTFILPQDIKRLRKAWEDGGSKQKWIIKPVGFAYYIVLVVCRYLHKPYLISGNKFDLRIYVYVPCYDPLRIYIFSDGLVRFASCKYSSSMKTLGNKFMHLTNYSVNKQNAEDDSGRALKALWQLLGSRGVNTTLIWEKIKDIVIKTVIPIRIEYSPGPWCNVTLRMLNLHSTHFYYRSCSTILAINIIPSNSKGEKSTFELFHRKIREFAGIAVLSRP</sequence>
<protein>
    <submittedName>
        <fullName evidence="4">Uncharacterized protein</fullName>
    </submittedName>
</protein>
<keyword evidence="2" id="KW-0547">Nucleotide-binding</keyword>
<dbReference type="GO" id="GO:0070740">
    <property type="term" value="F:tubulin-glutamic acid ligase activity"/>
    <property type="evidence" value="ECO:0007669"/>
    <property type="project" value="TreeGrafter"/>
</dbReference>